<evidence type="ECO:0000313" key="2">
    <source>
        <dbReference type="EMBL" id="APX99563.1"/>
    </source>
</evidence>
<organism evidence="2 3">
    <name type="scientific">Lacinutrix venerupis</name>
    <dbReference type="NCBI Taxonomy" id="1486034"/>
    <lineage>
        <taxon>Bacteria</taxon>
        <taxon>Pseudomonadati</taxon>
        <taxon>Bacteroidota</taxon>
        <taxon>Flavobacteriia</taxon>
        <taxon>Flavobacteriales</taxon>
        <taxon>Flavobacteriaceae</taxon>
        <taxon>Lacinutrix</taxon>
    </lineage>
</organism>
<dbReference type="RefSeq" id="WP_076732192.1">
    <property type="nucleotide sequence ID" value="NZ_CP019352.1"/>
</dbReference>
<gene>
    <name evidence="2" type="ORF">BWR22_04270</name>
</gene>
<keyword evidence="1" id="KW-0732">Signal</keyword>
<dbReference type="EMBL" id="CP019352">
    <property type="protein sequence ID" value="APX99563.1"/>
    <property type="molecule type" value="Genomic_DNA"/>
</dbReference>
<dbReference type="AlphaFoldDB" id="A0AAC9LK48"/>
<dbReference type="KEGG" id="lvn:BWR22_04270"/>
<keyword evidence="3" id="KW-1185">Reference proteome</keyword>
<dbReference type="Proteomes" id="UP000187506">
    <property type="component" value="Chromosome"/>
</dbReference>
<proteinExistence type="predicted"/>
<evidence type="ECO:0008006" key="4">
    <source>
        <dbReference type="Google" id="ProtNLM"/>
    </source>
</evidence>
<feature type="chain" id="PRO_5042087808" description="Peptidylprolyl isomerase" evidence="1">
    <location>
        <begin position="22"/>
        <end position="115"/>
    </location>
</feature>
<sequence length="115" mass="12781">MKTLKIILAILAFAFSVFAIAQEKKADSTLVKKDNLLDMGANVISQVFGSNLDGNTDGKTIGYLELLEKSDLSEAEKTEYKNLYHIQAKDLTQKQKDSLGKAIEKRILEAKETDD</sequence>
<evidence type="ECO:0000313" key="3">
    <source>
        <dbReference type="Proteomes" id="UP000187506"/>
    </source>
</evidence>
<accession>A0AAC9LK48</accession>
<protein>
    <recommendedName>
        <fullName evidence="4">Peptidylprolyl isomerase</fullName>
    </recommendedName>
</protein>
<evidence type="ECO:0000256" key="1">
    <source>
        <dbReference type="SAM" id="SignalP"/>
    </source>
</evidence>
<name>A0AAC9LK48_9FLAO</name>
<reference evidence="2 3" key="1">
    <citation type="submission" date="2017-01" db="EMBL/GenBank/DDBJ databases">
        <title>Complete genome of Lacinutrix venerupis DOK2-8 isolated from seawater in Dokdo.</title>
        <authorList>
            <person name="Chi W.-J."/>
            <person name="Kim J.H."/>
        </authorList>
    </citation>
    <scope>NUCLEOTIDE SEQUENCE [LARGE SCALE GENOMIC DNA]</scope>
    <source>
        <strain evidence="2 3">DOK2-8</strain>
    </source>
</reference>
<feature type="signal peptide" evidence="1">
    <location>
        <begin position="1"/>
        <end position="21"/>
    </location>
</feature>